<dbReference type="InterPro" id="IPR045023">
    <property type="entry name" value="FATA/B"/>
</dbReference>
<reference evidence="8" key="1">
    <citation type="journal article" date="2024" name="IScience">
        <title>Strigolactones Initiate the Formation of Haustorium-like Structures in Castilleja.</title>
        <authorList>
            <person name="Buerger M."/>
            <person name="Peterson D."/>
            <person name="Chory J."/>
        </authorList>
    </citation>
    <scope>NUCLEOTIDE SEQUENCE [LARGE SCALE GENOMIC DNA]</scope>
</reference>
<feature type="domain" description="AP2/ERF" evidence="6">
    <location>
        <begin position="97"/>
        <end position="128"/>
    </location>
</feature>
<keyword evidence="2" id="KW-0805">Transcription regulation</keyword>
<dbReference type="Proteomes" id="UP001632038">
    <property type="component" value="Unassembled WGS sequence"/>
</dbReference>
<dbReference type="InterPro" id="IPR001471">
    <property type="entry name" value="AP2/ERF_dom"/>
</dbReference>
<dbReference type="PANTHER" id="PTHR31727">
    <property type="entry name" value="OLEOYL-ACYL CARRIER PROTEIN THIOESTERASE 1, CHLOROPLASTIC"/>
    <property type="match status" value="1"/>
</dbReference>
<protein>
    <recommendedName>
        <fullName evidence="6">AP2/ERF domain-containing protein</fullName>
    </recommendedName>
</protein>
<evidence type="ECO:0000313" key="7">
    <source>
        <dbReference type="EMBL" id="KAL3644232.1"/>
    </source>
</evidence>
<evidence type="ECO:0000259" key="6">
    <source>
        <dbReference type="PROSITE" id="PS51032"/>
    </source>
</evidence>
<dbReference type="AlphaFoldDB" id="A0ABD3DQ64"/>
<dbReference type="Pfam" id="PF20791">
    <property type="entry name" value="Acyl-ACP_TE_C"/>
    <property type="match status" value="1"/>
</dbReference>
<dbReference type="SUPFAM" id="SSF54171">
    <property type="entry name" value="DNA-binding domain"/>
    <property type="match status" value="1"/>
</dbReference>
<proteinExistence type="predicted"/>
<evidence type="ECO:0000256" key="5">
    <source>
        <dbReference type="ARBA" id="ARBA00023242"/>
    </source>
</evidence>
<sequence>MNHHVNNVAYIGWVLESVPKEIIDSHEVQTITLEYRRVCQQDDVVDCLTAPENAFSELRGTNGSPPVGKDTVTLAHLVESFGHGFRPRPFEGVEEVHFRGVQKRPWGRYAAEIRDPGKKSRVWLGTLDPSLLHLLSYPNLVNTEFTAAFSPPLQLHLFVLRHLLWMVPTFYHSR</sequence>
<organism evidence="7 8">
    <name type="scientific">Castilleja foliolosa</name>
    <dbReference type="NCBI Taxonomy" id="1961234"/>
    <lineage>
        <taxon>Eukaryota</taxon>
        <taxon>Viridiplantae</taxon>
        <taxon>Streptophyta</taxon>
        <taxon>Embryophyta</taxon>
        <taxon>Tracheophyta</taxon>
        <taxon>Spermatophyta</taxon>
        <taxon>Magnoliopsida</taxon>
        <taxon>eudicotyledons</taxon>
        <taxon>Gunneridae</taxon>
        <taxon>Pentapetalae</taxon>
        <taxon>asterids</taxon>
        <taxon>lamiids</taxon>
        <taxon>Lamiales</taxon>
        <taxon>Orobanchaceae</taxon>
        <taxon>Pedicularideae</taxon>
        <taxon>Castillejinae</taxon>
        <taxon>Castilleja</taxon>
    </lineage>
</organism>
<dbReference type="GO" id="GO:0003677">
    <property type="term" value="F:DNA binding"/>
    <property type="evidence" value="ECO:0007669"/>
    <property type="project" value="UniProtKB-KW"/>
</dbReference>
<evidence type="ECO:0000256" key="4">
    <source>
        <dbReference type="ARBA" id="ARBA00023163"/>
    </source>
</evidence>
<evidence type="ECO:0000256" key="3">
    <source>
        <dbReference type="ARBA" id="ARBA00023125"/>
    </source>
</evidence>
<evidence type="ECO:0000256" key="1">
    <source>
        <dbReference type="ARBA" id="ARBA00004123"/>
    </source>
</evidence>
<keyword evidence="8" id="KW-1185">Reference proteome</keyword>
<evidence type="ECO:0000313" key="8">
    <source>
        <dbReference type="Proteomes" id="UP001632038"/>
    </source>
</evidence>
<comment type="caution">
    <text evidence="7">The sequence shown here is derived from an EMBL/GenBank/DDBJ whole genome shotgun (WGS) entry which is preliminary data.</text>
</comment>
<name>A0ABD3DQ64_9LAMI</name>
<accession>A0ABD3DQ64</accession>
<comment type="subcellular location">
    <subcellularLocation>
        <location evidence="1">Nucleus</location>
    </subcellularLocation>
</comment>
<evidence type="ECO:0000256" key="2">
    <source>
        <dbReference type="ARBA" id="ARBA00023015"/>
    </source>
</evidence>
<dbReference type="InterPro" id="IPR016177">
    <property type="entry name" value="DNA-bd_dom_sf"/>
</dbReference>
<keyword evidence="5" id="KW-0539">Nucleus</keyword>
<keyword evidence="3" id="KW-0238">DNA-binding</keyword>
<dbReference type="SUPFAM" id="SSF54637">
    <property type="entry name" value="Thioesterase/thiol ester dehydrase-isomerase"/>
    <property type="match status" value="1"/>
</dbReference>
<dbReference type="InterPro" id="IPR049427">
    <property type="entry name" value="Acyl-ACP_TE_C"/>
</dbReference>
<dbReference type="CDD" id="cd00018">
    <property type="entry name" value="AP2"/>
    <property type="match status" value="1"/>
</dbReference>
<gene>
    <name evidence="7" type="ORF">CASFOL_012164</name>
</gene>
<keyword evidence="4" id="KW-0804">Transcription</keyword>
<dbReference type="InterPro" id="IPR029069">
    <property type="entry name" value="HotDog_dom_sf"/>
</dbReference>
<dbReference type="EMBL" id="JAVIJP010000015">
    <property type="protein sequence ID" value="KAL3644232.1"/>
    <property type="molecule type" value="Genomic_DNA"/>
</dbReference>
<dbReference type="SMART" id="SM00380">
    <property type="entry name" value="AP2"/>
    <property type="match status" value="1"/>
</dbReference>
<dbReference type="InterPro" id="IPR036955">
    <property type="entry name" value="AP2/ERF_dom_sf"/>
</dbReference>
<dbReference type="Gene3D" id="3.30.730.10">
    <property type="entry name" value="AP2/ERF domain"/>
    <property type="match status" value="1"/>
</dbReference>
<dbReference type="GO" id="GO:0005634">
    <property type="term" value="C:nucleus"/>
    <property type="evidence" value="ECO:0007669"/>
    <property type="project" value="UniProtKB-SubCell"/>
</dbReference>
<dbReference type="PROSITE" id="PS51032">
    <property type="entry name" value="AP2_ERF"/>
    <property type="match status" value="1"/>
</dbReference>
<dbReference type="PANTHER" id="PTHR31727:SF6">
    <property type="entry name" value="OLEOYL-ACYL CARRIER PROTEIN THIOESTERASE 1, CHLOROPLASTIC"/>
    <property type="match status" value="1"/>
</dbReference>
<dbReference type="Gene3D" id="3.10.129.10">
    <property type="entry name" value="Hotdog Thioesterase"/>
    <property type="match status" value="1"/>
</dbReference>